<evidence type="ECO:0000313" key="1">
    <source>
        <dbReference type="EMBL" id="PMS33184.1"/>
    </source>
</evidence>
<organism evidence="1 2">
    <name type="scientific">Paraburkholderia rhynchosiae</name>
    <dbReference type="NCBI Taxonomy" id="487049"/>
    <lineage>
        <taxon>Bacteria</taxon>
        <taxon>Pseudomonadati</taxon>
        <taxon>Pseudomonadota</taxon>
        <taxon>Betaproteobacteria</taxon>
        <taxon>Burkholderiales</taxon>
        <taxon>Burkholderiaceae</taxon>
        <taxon>Paraburkholderia</taxon>
    </lineage>
</organism>
<dbReference type="Proteomes" id="UP000235659">
    <property type="component" value="Unassembled WGS sequence"/>
</dbReference>
<dbReference type="EMBL" id="PNXY01000003">
    <property type="protein sequence ID" value="PMS33184.1"/>
    <property type="molecule type" value="Genomic_DNA"/>
</dbReference>
<comment type="caution">
    <text evidence="1">The sequence shown here is derived from an EMBL/GenBank/DDBJ whole genome shotgun (WGS) entry which is preliminary data.</text>
</comment>
<keyword evidence="2" id="KW-1185">Reference proteome</keyword>
<evidence type="ECO:0000313" key="2">
    <source>
        <dbReference type="Proteomes" id="UP000235659"/>
    </source>
</evidence>
<gene>
    <name evidence="1" type="ORF">C0Z16_06090</name>
</gene>
<reference evidence="1 2" key="1">
    <citation type="submission" date="2018-01" db="EMBL/GenBank/DDBJ databases">
        <title>Whole genome analyses suggest that Burkholderia sensu lato contains two further novel genera in the rhizoxinica-symbiotica group Mycetohabitans gen. nov., and Trinickia gen. nov.: implications for the evolution of diazotrophy and nodulation in the Burkholderiaceae.</title>
        <authorList>
            <person name="Estrada-de los Santos P."/>
            <person name="Palmer M."/>
            <person name="Chavez-Ramirez B."/>
            <person name="Beukes C."/>
            <person name="Steenkamp E.T."/>
            <person name="Hirsch A.M."/>
            <person name="Manyaka P."/>
            <person name="Maluk M."/>
            <person name="Lafos M."/>
            <person name="Crook M."/>
            <person name="Gross E."/>
            <person name="Simon M.F."/>
            <person name="Bueno dos Reis Junior F."/>
            <person name="Poole P.S."/>
            <person name="Venter S.N."/>
            <person name="James E.K."/>
        </authorList>
    </citation>
    <scope>NUCLEOTIDE SEQUENCE [LARGE SCALE GENOMIC DNA]</scope>
    <source>
        <strain evidence="1 2">WSM 3937</strain>
    </source>
</reference>
<sequence>MSAACAAIAKNAPATPANTVCINFMRPPRCERCERVTRTPRSLGSLYDSNVTNRETHVTVRLLSERRSGG</sequence>
<accession>A0ABX4VDM4</accession>
<proteinExistence type="predicted"/>
<name>A0ABX4VDM4_9BURK</name>
<protein>
    <submittedName>
        <fullName evidence="1">Uncharacterized protein</fullName>
    </submittedName>
</protein>